<keyword evidence="3" id="KW-1185">Reference proteome</keyword>
<keyword evidence="1" id="KW-0732">Signal</keyword>
<dbReference type="OrthoDB" id="9775406at2"/>
<accession>A0A545UBF6</accession>
<dbReference type="Proteomes" id="UP000319732">
    <property type="component" value="Unassembled WGS sequence"/>
</dbReference>
<dbReference type="PANTHER" id="PTHR40274:SF4">
    <property type="entry name" value="BLL1406 PROTEIN"/>
    <property type="match status" value="1"/>
</dbReference>
<protein>
    <recommendedName>
        <fullName evidence="4">SMP-30/Gluconolactonase/LRE-like region domain-containing protein</fullName>
    </recommendedName>
</protein>
<name>A0A545UBF6_9GAMM</name>
<evidence type="ECO:0000313" key="3">
    <source>
        <dbReference type="Proteomes" id="UP000319732"/>
    </source>
</evidence>
<feature type="chain" id="PRO_5022132122" description="SMP-30/Gluconolactonase/LRE-like region domain-containing protein" evidence="1">
    <location>
        <begin position="24"/>
        <end position="283"/>
    </location>
</feature>
<organism evidence="2 3">
    <name type="scientific">Exilibacterium tricleocarpae</name>
    <dbReference type="NCBI Taxonomy" id="2591008"/>
    <lineage>
        <taxon>Bacteria</taxon>
        <taxon>Pseudomonadati</taxon>
        <taxon>Pseudomonadota</taxon>
        <taxon>Gammaproteobacteria</taxon>
        <taxon>Cellvibrionales</taxon>
        <taxon>Cellvibrionaceae</taxon>
        <taxon>Exilibacterium</taxon>
    </lineage>
</organism>
<dbReference type="InterPro" id="IPR011042">
    <property type="entry name" value="6-blade_b-propeller_TolB-like"/>
</dbReference>
<dbReference type="SUPFAM" id="SSF63829">
    <property type="entry name" value="Calcium-dependent phosphotriesterase"/>
    <property type="match status" value="1"/>
</dbReference>
<evidence type="ECO:0000313" key="2">
    <source>
        <dbReference type="EMBL" id="TQV86798.1"/>
    </source>
</evidence>
<sequence length="283" mass="29392">MFIPKSFAAAICFLFTAATCAGAKNDLPLAVLTFDGIHAVDDGTIYAAAGFGGSRIYRISDSGVVTTFADGFQGPIDITQTADGSLYVTNYSAAKVSKISPAGEVSDFATVLEGPSGITSDTEGNLYVAHFGVGGSGGDTILKIDSKGNTLVFSAGVYLNAPVGITIDGDKNLYVANTSDGAVVKIDQHGNQLLITALPAASGFAIGHLEYSKNRIYATNIGEGTLHMIRPSGNSRILKASRRVQSPNGITYNAVSGNIMVAEAFGPVSKLVGVRVQSRARDW</sequence>
<dbReference type="Gene3D" id="2.120.10.30">
    <property type="entry name" value="TolB, C-terminal domain"/>
    <property type="match status" value="1"/>
</dbReference>
<dbReference type="InterPro" id="IPR051344">
    <property type="entry name" value="Vgb"/>
</dbReference>
<dbReference type="EMBL" id="VHSG01000001">
    <property type="protein sequence ID" value="TQV86798.1"/>
    <property type="molecule type" value="Genomic_DNA"/>
</dbReference>
<evidence type="ECO:0000256" key="1">
    <source>
        <dbReference type="SAM" id="SignalP"/>
    </source>
</evidence>
<reference evidence="2 3" key="1">
    <citation type="submission" date="2019-06" db="EMBL/GenBank/DDBJ databases">
        <title>Whole genome sequence for Cellvibrionaceae sp. R142.</title>
        <authorList>
            <person name="Wang G."/>
        </authorList>
    </citation>
    <scope>NUCLEOTIDE SEQUENCE [LARGE SCALE GENOMIC DNA]</scope>
    <source>
        <strain evidence="2 3">R142</strain>
    </source>
</reference>
<evidence type="ECO:0008006" key="4">
    <source>
        <dbReference type="Google" id="ProtNLM"/>
    </source>
</evidence>
<feature type="signal peptide" evidence="1">
    <location>
        <begin position="1"/>
        <end position="23"/>
    </location>
</feature>
<gene>
    <name evidence="2" type="ORF">FKG94_00175</name>
</gene>
<dbReference type="Pfam" id="PF24684">
    <property type="entry name" value="Vgb_lyase"/>
    <property type="match status" value="1"/>
</dbReference>
<comment type="caution">
    <text evidence="2">The sequence shown here is derived from an EMBL/GenBank/DDBJ whole genome shotgun (WGS) entry which is preliminary data.</text>
</comment>
<dbReference type="RefSeq" id="WP_142902165.1">
    <property type="nucleotide sequence ID" value="NZ_ML660087.1"/>
</dbReference>
<dbReference type="PANTHER" id="PTHR40274">
    <property type="entry name" value="VIRGINIAMYCIN B LYASE"/>
    <property type="match status" value="1"/>
</dbReference>
<proteinExistence type="predicted"/>
<dbReference type="AlphaFoldDB" id="A0A545UBF6"/>